<evidence type="ECO:0000313" key="3">
    <source>
        <dbReference type="Proteomes" id="UP001437256"/>
    </source>
</evidence>
<dbReference type="EMBL" id="JBBXMP010000100">
    <property type="protein sequence ID" value="KAL0062648.1"/>
    <property type="molecule type" value="Genomic_DNA"/>
</dbReference>
<feature type="coiled-coil region" evidence="1">
    <location>
        <begin position="34"/>
        <end position="61"/>
    </location>
</feature>
<keyword evidence="3" id="KW-1185">Reference proteome</keyword>
<evidence type="ECO:0008006" key="4">
    <source>
        <dbReference type="Google" id="ProtNLM"/>
    </source>
</evidence>
<evidence type="ECO:0000313" key="2">
    <source>
        <dbReference type="EMBL" id="KAL0062648.1"/>
    </source>
</evidence>
<comment type="caution">
    <text evidence="2">The sequence shown here is derived from an EMBL/GenBank/DDBJ whole genome shotgun (WGS) entry which is preliminary data.</text>
</comment>
<gene>
    <name evidence="2" type="ORF">AAF712_010485</name>
</gene>
<organism evidence="2 3">
    <name type="scientific">Marasmius tenuissimus</name>
    <dbReference type="NCBI Taxonomy" id="585030"/>
    <lineage>
        <taxon>Eukaryota</taxon>
        <taxon>Fungi</taxon>
        <taxon>Dikarya</taxon>
        <taxon>Basidiomycota</taxon>
        <taxon>Agaricomycotina</taxon>
        <taxon>Agaricomycetes</taxon>
        <taxon>Agaricomycetidae</taxon>
        <taxon>Agaricales</taxon>
        <taxon>Marasmiineae</taxon>
        <taxon>Marasmiaceae</taxon>
        <taxon>Marasmius</taxon>
    </lineage>
</organism>
<accession>A0ABR2ZML9</accession>
<keyword evidence="1" id="KW-0175">Coiled coil</keyword>
<proteinExistence type="predicted"/>
<sequence>MKTPSPTTPPPQEVVDLTKTNEIPSNRGLLRQQHGELKSRLSTLRNQINQVQQLLVCLREEEARVKAYVETYRVALHPLRALPADVLLEIFHNCNQPAVGRKLDITEDSQYNSLRPSAPPWTLGQLQRLKDHPLTVSLYSNRQFSSTNIHPLLAVLCAHSNRWESVFLDGDGCLSMLQSLSPLVKGNVPILRRLFSERIPGQDIPNTDGFEMFPNLRHVESKRILNLDTPRLPLSTITHYCGLALQFTETRVGSLLEELPALQSLSLEGAHENGDTTNLSDSMIPLSFLTTLCLSVKVEKPSEVEPDKCHINTLLNKLKPGQLREVRISSSVDVVALPRFLRSHCTTSLQTLCVSLPTTSYNTTNITQMLGAAPQIEQLWMWRASVDVIKALDSSNSSSESGWVLLPRLKDLGLFSLFGLRTGRSTSTSGNSDGQS</sequence>
<protein>
    <recommendedName>
        <fullName evidence="4">F-box domain-containing protein</fullName>
    </recommendedName>
</protein>
<reference evidence="2 3" key="1">
    <citation type="submission" date="2024-05" db="EMBL/GenBank/DDBJ databases">
        <title>A draft genome resource for the thread blight pathogen Marasmius tenuissimus strain MS-2.</title>
        <authorList>
            <person name="Yulfo-Soto G.E."/>
            <person name="Baruah I.K."/>
            <person name="Amoako-Attah I."/>
            <person name="Bukari Y."/>
            <person name="Meinhardt L.W."/>
            <person name="Bailey B.A."/>
            <person name="Cohen S.P."/>
        </authorList>
    </citation>
    <scope>NUCLEOTIDE SEQUENCE [LARGE SCALE GENOMIC DNA]</scope>
    <source>
        <strain evidence="2 3">MS-2</strain>
    </source>
</reference>
<dbReference type="Proteomes" id="UP001437256">
    <property type="component" value="Unassembled WGS sequence"/>
</dbReference>
<evidence type="ECO:0000256" key="1">
    <source>
        <dbReference type="SAM" id="Coils"/>
    </source>
</evidence>
<name>A0ABR2ZML9_9AGAR</name>